<keyword evidence="2" id="KW-1185">Reference proteome</keyword>
<proteinExistence type="predicted"/>
<gene>
    <name evidence="1" type="ORF">CC85DRAFT_281769</name>
</gene>
<dbReference type="Proteomes" id="UP000053611">
    <property type="component" value="Unassembled WGS sequence"/>
</dbReference>
<dbReference type="EMBL" id="KQ087178">
    <property type="protein sequence ID" value="KLT46127.1"/>
    <property type="molecule type" value="Genomic_DNA"/>
</dbReference>
<evidence type="ECO:0000313" key="2">
    <source>
        <dbReference type="Proteomes" id="UP000053611"/>
    </source>
</evidence>
<name>A0A0J0XYJ1_9TREE</name>
<organism evidence="1 2">
    <name type="scientific">Cutaneotrichosporon oleaginosum</name>
    <dbReference type="NCBI Taxonomy" id="879819"/>
    <lineage>
        <taxon>Eukaryota</taxon>
        <taxon>Fungi</taxon>
        <taxon>Dikarya</taxon>
        <taxon>Basidiomycota</taxon>
        <taxon>Agaricomycotina</taxon>
        <taxon>Tremellomycetes</taxon>
        <taxon>Trichosporonales</taxon>
        <taxon>Trichosporonaceae</taxon>
        <taxon>Cutaneotrichosporon</taxon>
    </lineage>
</organism>
<evidence type="ECO:0000313" key="1">
    <source>
        <dbReference type="EMBL" id="KLT46127.1"/>
    </source>
</evidence>
<reference evidence="1 2" key="1">
    <citation type="submission" date="2015-03" db="EMBL/GenBank/DDBJ databases">
        <title>Genomics and transcriptomics of the oil-accumulating basidiomycete yeast T. oleaginosus allow insights into substrate utilization and the diverse evolutionary trajectories of mating systems in fungi.</title>
        <authorList>
            <consortium name="DOE Joint Genome Institute"/>
            <person name="Kourist R."/>
            <person name="Kracht O."/>
            <person name="Bracharz F."/>
            <person name="Lipzen A."/>
            <person name="Nolan M."/>
            <person name="Ohm R."/>
            <person name="Grigoriev I."/>
            <person name="Sun S."/>
            <person name="Heitman J."/>
            <person name="Bruck T."/>
            <person name="Nowrousian M."/>
        </authorList>
    </citation>
    <scope>NUCLEOTIDE SEQUENCE [LARGE SCALE GENOMIC DNA]</scope>
    <source>
        <strain evidence="1 2">IBC0246</strain>
    </source>
</reference>
<dbReference type="OrthoDB" id="2572507at2759"/>
<accession>A0A0J0XYJ1</accession>
<protein>
    <submittedName>
        <fullName evidence="1">Uncharacterized protein</fullName>
    </submittedName>
</protein>
<sequence length="82" mass="8769">MQPTQYPPQTDAPQVVVNEQPTARNTMNAMAKPSGESPQTEEEVLRLRGGCPGKFCVDALSLCDLGTADSSVNICIFPIPCC</sequence>
<dbReference type="AlphaFoldDB" id="A0A0J0XYJ1"/>